<organism evidence="1 2">
    <name type="scientific">Mycobacterium kansasii</name>
    <dbReference type="NCBI Taxonomy" id="1768"/>
    <lineage>
        <taxon>Bacteria</taxon>
        <taxon>Bacillati</taxon>
        <taxon>Actinomycetota</taxon>
        <taxon>Actinomycetes</taxon>
        <taxon>Mycobacteriales</taxon>
        <taxon>Mycobacteriaceae</taxon>
        <taxon>Mycobacterium</taxon>
    </lineage>
</organism>
<evidence type="ECO:0000313" key="2">
    <source>
        <dbReference type="Proteomes" id="UP000188532"/>
    </source>
</evidence>
<proteinExistence type="predicted"/>
<sequence>MWAQNVAAMSGYYSNASAVASRLTPWQQLMDGLSTTGAGPAAMAPGTALVMGTASCSRRRAM</sequence>
<evidence type="ECO:0000313" key="1">
    <source>
        <dbReference type="EMBL" id="OOK63525.1"/>
    </source>
</evidence>
<dbReference type="Proteomes" id="UP000188532">
    <property type="component" value="Unassembled WGS sequence"/>
</dbReference>
<dbReference type="Gene3D" id="1.20.1260.20">
    <property type="entry name" value="PPE superfamily"/>
    <property type="match status" value="1"/>
</dbReference>
<comment type="caution">
    <text evidence="1">The sequence shown here is derived from an EMBL/GenBank/DDBJ whole genome shotgun (WGS) entry which is preliminary data.</text>
</comment>
<dbReference type="AlphaFoldDB" id="A0A1V3W985"/>
<evidence type="ECO:0008006" key="3">
    <source>
        <dbReference type="Google" id="ProtNLM"/>
    </source>
</evidence>
<reference evidence="1 2" key="1">
    <citation type="submission" date="2017-02" db="EMBL/GenBank/DDBJ databases">
        <title>Complete genome sequences of Mycobacterium kansasii strains isolated from rhesus macaques.</title>
        <authorList>
            <person name="Panda A."/>
            <person name="Nagaraj S."/>
            <person name="Zhao X."/>
            <person name="Tettelin H."/>
            <person name="Detolla L.J."/>
        </authorList>
    </citation>
    <scope>NUCLEOTIDE SEQUENCE [LARGE SCALE GENOMIC DNA]</scope>
    <source>
        <strain evidence="1 2">11-3469</strain>
    </source>
</reference>
<dbReference type="EMBL" id="MVBN01000018">
    <property type="protein sequence ID" value="OOK63525.1"/>
    <property type="molecule type" value="Genomic_DNA"/>
</dbReference>
<protein>
    <recommendedName>
        <fullName evidence="3">PPE family protein</fullName>
    </recommendedName>
</protein>
<accession>A0A1V3W985</accession>
<gene>
    <name evidence="1" type="ORF">BZL29_8497</name>
</gene>
<dbReference type="InterPro" id="IPR038332">
    <property type="entry name" value="PPE_sf"/>
</dbReference>
<name>A0A1V3W985_MYCKA</name>